<dbReference type="EMBL" id="UINC01001264">
    <property type="protein sequence ID" value="SUZ76087.1"/>
    <property type="molecule type" value="Genomic_DNA"/>
</dbReference>
<proteinExistence type="predicted"/>
<accession>A0A381QDC7</accession>
<reference evidence="1" key="1">
    <citation type="submission" date="2018-05" db="EMBL/GenBank/DDBJ databases">
        <authorList>
            <person name="Lanie J.A."/>
            <person name="Ng W.-L."/>
            <person name="Kazmierczak K.M."/>
            <person name="Andrzejewski T.M."/>
            <person name="Davidsen T.M."/>
            <person name="Wayne K.J."/>
            <person name="Tettelin H."/>
            <person name="Glass J.I."/>
            <person name="Rusch D."/>
            <person name="Podicherti R."/>
            <person name="Tsui H.-C.T."/>
            <person name="Winkler M.E."/>
        </authorList>
    </citation>
    <scope>NUCLEOTIDE SEQUENCE</scope>
</reference>
<protein>
    <submittedName>
        <fullName evidence="1">Uncharacterized protein</fullName>
    </submittedName>
</protein>
<name>A0A381QDC7_9ZZZZ</name>
<evidence type="ECO:0000313" key="1">
    <source>
        <dbReference type="EMBL" id="SUZ76087.1"/>
    </source>
</evidence>
<gene>
    <name evidence="1" type="ORF">METZ01_LOCUS28941</name>
</gene>
<organism evidence="1">
    <name type="scientific">marine metagenome</name>
    <dbReference type="NCBI Taxonomy" id="408172"/>
    <lineage>
        <taxon>unclassified sequences</taxon>
        <taxon>metagenomes</taxon>
        <taxon>ecological metagenomes</taxon>
    </lineage>
</organism>
<dbReference type="AlphaFoldDB" id="A0A381QDC7"/>
<sequence>MRTQRDMVRMATLAFGLALVTPGGSLNGQQSLEMRGSANIEVVAHLPLGPSVTDIEIEQDLARPYAYVARKNGGLDVIDLHDPENPTVLHRWRIDDADLHVGSAGTDIKTFQWADRNYVVHAVQFRRAGPDSDMGAVIFDVTGLPDASTFREVARLQGPQEQGGFHNVFAYKHSNGRALLFATRVASHANVYDLGYLVEGRPDALVAQIPLPPSVAVPGESAYHDFYIGYHADTGQDRFYGGGTGGYYVYNVTDLERPEHLVSLTGIDGVSRGHTFTPSPDGRYAVTETEYRYAPLRIFDLKPGLDGVTRNIRRPVSAWTADWRNLVHNHEVRWPYVFVSGYLDGLQVFSLVDPEDPTTVAFYDTYLPSGEDDVMMGAWGIDVRNTDGLIVLSDMVTGFWAFRMEDFQGWNGLDWGVPNISSVQDWESGPQYQAFNR</sequence>